<reference evidence="1 2" key="2">
    <citation type="journal article" date="2015" name="Syst. Appl. Microbiol.">
        <title>Nitrincola nitratireducens sp. nov. isolated from a haloalkaline crater lake.</title>
        <authorList>
            <person name="Singh A."/>
            <person name="Vaidya B."/>
            <person name="Tanuku N.R."/>
            <person name="Pinnaka A.K."/>
        </authorList>
    </citation>
    <scope>NUCLEOTIDE SEQUENCE [LARGE SCALE GENOMIC DNA]</scope>
    <source>
        <strain evidence="1 2">AK23</strain>
    </source>
</reference>
<reference evidence="2" key="1">
    <citation type="submission" date="2012-11" db="EMBL/GenBank/DDBJ databases">
        <authorList>
            <person name="Singh A."/>
            <person name="Pinnaka A.K."/>
            <person name="Vaidya B."/>
        </authorList>
    </citation>
    <scope>NUCLEOTIDE SEQUENCE [LARGE SCALE GENOMIC DNA]</scope>
    <source>
        <strain evidence="2">AK23</strain>
    </source>
</reference>
<protein>
    <submittedName>
        <fullName evidence="1">Type II secretory pathway, component PulK</fullName>
    </submittedName>
</protein>
<dbReference type="SUPFAM" id="SSF158544">
    <property type="entry name" value="GspK insert domain-like"/>
    <property type="match status" value="1"/>
</dbReference>
<name>W9VMR5_9GAMM</name>
<organism evidence="1 2">
    <name type="scientific">Nitrincola nitratireducens</name>
    <dbReference type="NCBI Taxonomy" id="1229521"/>
    <lineage>
        <taxon>Bacteria</taxon>
        <taxon>Pseudomonadati</taxon>
        <taxon>Pseudomonadota</taxon>
        <taxon>Gammaproteobacteria</taxon>
        <taxon>Oceanospirillales</taxon>
        <taxon>Oceanospirillaceae</taxon>
        <taxon>Nitrincola</taxon>
    </lineage>
</organism>
<gene>
    <name evidence="1" type="ORF">D791_01168</name>
</gene>
<dbReference type="STRING" id="1229521.D791_01168"/>
<keyword evidence="2" id="KW-1185">Reference proteome</keyword>
<evidence type="ECO:0000313" key="2">
    <source>
        <dbReference type="Proteomes" id="UP000019464"/>
    </source>
</evidence>
<dbReference type="EMBL" id="AONB01000004">
    <property type="protein sequence ID" value="EXJ11795.1"/>
    <property type="molecule type" value="Genomic_DNA"/>
</dbReference>
<dbReference type="PATRIC" id="fig|1229521.3.peg.1172"/>
<dbReference type="Proteomes" id="UP000019464">
    <property type="component" value="Unassembled WGS sequence"/>
</dbReference>
<evidence type="ECO:0000313" key="1">
    <source>
        <dbReference type="EMBL" id="EXJ11795.1"/>
    </source>
</evidence>
<dbReference type="AlphaFoldDB" id="W9VMR5"/>
<proteinExistence type="predicted"/>
<accession>W9VMR5</accession>
<sequence length="267" mass="30071">MLPMMLWLILALSLIVAGIAAVAKMDARVVSHHVASIQAFQLAKGAVHLAMRDLQLARETGEHQGRGVFVVQYQFNQSQLTVTVMPVTGLMNANRASEALLSLVFRQALQMETEAADTLAARWVAWRAPSDDNMSDEQDLGGRRFEVIEDLRQVVGIQFDQYARLKELVSVIPSNHSGIDPVAAPATLLLALLEGDETQFERLMSLRENDALDHQPFDSIESQFLTSASSRGYRVDVRIEKQTVFMHRFWVMLDSYDEKQPWRIVSF</sequence>
<dbReference type="InterPro" id="IPR038072">
    <property type="entry name" value="GspK_central_sf"/>
</dbReference>
<comment type="caution">
    <text evidence="1">The sequence shown here is derived from an EMBL/GenBank/DDBJ whole genome shotgun (WGS) entry which is preliminary data.</text>
</comment>